<dbReference type="SUPFAM" id="SSF48008">
    <property type="entry name" value="GntR ligand-binding domain-like"/>
    <property type="match status" value="1"/>
</dbReference>
<dbReference type="Pfam" id="PF07729">
    <property type="entry name" value="FCD"/>
    <property type="match status" value="1"/>
</dbReference>
<dbReference type="InterPro" id="IPR008920">
    <property type="entry name" value="TF_FadR/GntR_C"/>
</dbReference>
<name>A0ABV2MWD7_9HYPH</name>
<reference evidence="5 6" key="1">
    <citation type="submission" date="2024-06" db="EMBL/GenBank/DDBJ databases">
        <title>Genomic Encyclopedia of Type Strains, Phase IV (KMG-IV): sequencing the most valuable type-strain genomes for metagenomic binning, comparative biology and taxonomic classification.</title>
        <authorList>
            <person name="Goeker M."/>
        </authorList>
    </citation>
    <scope>NUCLEOTIDE SEQUENCE [LARGE SCALE GENOMIC DNA]</scope>
    <source>
        <strain evidence="5 6">DSM 27865</strain>
    </source>
</reference>
<dbReference type="PROSITE" id="PS50949">
    <property type="entry name" value="HTH_GNTR"/>
    <property type="match status" value="1"/>
</dbReference>
<dbReference type="Proteomes" id="UP001549076">
    <property type="component" value="Unassembled WGS sequence"/>
</dbReference>
<protein>
    <submittedName>
        <fullName evidence="5">DNA-binding GntR family transcriptional regulator</fullName>
    </submittedName>
</protein>
<proteinExistence type="predicted"/>
<accession>A0ABV2MWD7</accession>
<dbReference type="InterPro" id="IPR011711">
    <property type="entry name" value="GntR_C"/>
</dbReference>
<comment type="caution">
    <text evidence="5">The sequence shown here is derived from an EMBL/GenBank/DDBJ whole genome shotgun (WGS) entry which is preliminary data.</text>
</comment>
<evidence type="ECO:0000256" key="1">
    <source>
        <dbReference type="ARBA" id="ARBA00023015"/>
    </source>
</evidence>
<gene>
    <name evidence="5" type="ORF">ABID37_001328</name>
</gene>
<dbReference type="PANTHER" id="PTHR43537">
    <property type="entry name" value="TRANSCRIPTIONAL REGULATOR, GNTR FAMILY"/>
    <property type="match status" value="1"/>
</dbReference>
<keyword evidence="3" id="KW-0804">Transcription</keyword>
<evidence type="ECO:0000256" key="2">
    <source>
        <dbReference type="ARBA" id="ARBA00023125"/>
    </source>
</evidence>
<keyword evidence="1" id="KW-0805">Transcription regulation</keyword>
<dbReference type="InterPro" id="IPR036388">
    <property type="entry name" value="WH-like_DNA-bd_sf"/>
</dbReference>
<sequence length="218" mass="23550">MISASNDSSEPATARAYHALERMIVTLELPPGSFVTEGALIDRLGLGRTPVREAIQRLAWEGLLEVRPRAGIAVAPLHAGDWLRVIDARRGVEMVLARSAARFVTREAADRFHDAALSMQKAVLAGDVFAFLAADKAMDEALALAADNIFAARVAAPLQTHSRRFWFRYRAQTGLADSAAHHVALIQSILDGDEDAAAADADRLMDLLRGLAEDAATR</sequence>
<dbReference type="PANTHER" id="PTHR43537:SF5">
    <property type="entry name" value="UXU OPERON TRANSCRIPTIONAL REGULATOR"/>
    <property type="match status" value="1"/>
</dbReference>
<dbReference type="SMART" id="SM00345">
    <property type="entry name" value="HTH_GNTR"/>
    <property type="match status" value="1"/>
</dbReference>
<dbReference type="Gene3D" id="1.10.10.10">
    <property type="entry name" value="Winged helix-like DNA-binding domain superfamily/Winged helix DNA-binding domain"/>
    <property type="match status" value="1"/>
</dbReference>
<keyword evidence="6" id="KW-1185">Reference proteome</keyword>
<dbReference type="Gene3D" id="1.20.120.530">
    <property type="entry name" value="GntR ligand-binding domain-like"/>
    <property type="match status" value="1"/>
</dbReference>
<dbReference type="SUPFAM" id="SSF46785">
    <property type="entry name" value="Winged helix' DNA-binding domain"/>
    <property type="match status" value="1"/>
</dbReference>
<dbReference type="CDD" id="cd07377">
    <property type="entry name" value="WHTH_GntR"/>
    <property type="match status" value="1"/>
</dbReference>
<dbReference type="EMBL" id="JBEPML010000003">
    <property type="protein sequence ID" value="MET3791125.1"/>
    <property type="molecule type" value="Genomic_DNA"/>
</dbReference>
<evidence type="ECO:0000256" key="3">
    <source>
        <dbReference type="ARBA" id="ARBA00023163"/>
    </source>
</evidence>
<evidence type="ECO:0000313" key="5">
    <source>
        <dbReference type="EMBL" id="MET3791125.1"/>
    </source>
</evidence>
<evidence type="ECO:0000259" key="4">
    <source>
        <dbReference type="PROSITE" id="PS50949"/>
    </source>
</evidence>
<organism evidence="5 6">
    <name type="scientific">Aquamicrobium terrae</name>
    <dbReference type="NCBI Taxonomy" id="1324945"/>
    <lineage>
        <taxon>Bacteria</taxon>
        <taxon>Pseudomonadati</taxon>
        <taxon>Pseudomonadota</taxon>
        <taxon>Alphaproteobacteria</taxon>
        <taxon>Hyphomicrobiales</taxon>
        <taxon>Phyllobacteriaceae</taxon>
        <taxon>Aquamicrobium</taxon>
    </lineage>
</organism>
<dbReference type="SMART" id="SM00895">
    <property type="entry name" value="FCD"/>
    <property type="match status" value="1"/>
</dbReference>
<dbReference type="InterPro" id="IPR036390">
    <property type="entry name" value="WH_DNA-bd_sf"/>
</dbReference>
<keyword evidence="2 5" id="KW-0238">DNA-binding</keyword>
<feature type="domain" description="HTH gntR-type" evidence="4">
    <location>
        <begin position="10"/>
        <end position="77"/>
    </location>
</feature>
<dbReference type="GO" id="GO:0003677">
    <property type="term" value="F:DNA binding"/>
    <property type="evidence" value="ECO:0007669"/>
    <property type="project" value="UniProtKB-KW"/>
</dbReference>
<dbReference type="InterPro" id="IPR000524">
    <property type="entry name" value="Tscrpt_reg_HTH_GntR"/>
</dbReference>
<dbReference type="Pfam" id="PF00392">
    <property type="entry name" value="GntR"/>
    <property type="match status" value="1"/>
</dbReference>
<evidence type="ECO:0000313" key="6">
    <source>
        <dbReference type="Proteomes" id="UP001549076"/>
    </source>
</evidence>